<proteinExistence type="predicted"/>
<evidence type="ECO:0000313" key="2">
    <source>
        <dbReference type="EMBL" id="MFD3275868.1"/>
    </source>
</evidence>
<sequence length="410" mass="47535">MRSALFIVLLISFQLTAIGQLQNRIVDPKIKSVYLSQLVPHELIQAQPSFDISAQGNYLLLDDLSLQNRNSLYLRVIHCQSDWTASPLSDIEFLQDFNDIPVRDSQASMGTKVPYRHYQIALPRVKLAGNYVVMLYNRAKRDTILTQRFCVYSQELTVATQVRFGRSNALRSTHQNLDIKLKYPNGLMLNAAEDLKIYVKQNEIIQNQLPKMPTGIINPMEQSISFPTYENEQAIAGGNEYRLVDLRSTQQKLSFIDYWDVKENETRLYTQLENPQGNYAYVQRNDSNGAYVIENYENANNPLYADYVTCTFRLKATKQLEPIYVCGAFNQFQKTTENEMHYNESTGIYEASIQLKQGIYNYRFETKNPSNYLEGNYAQTENSYEIFVYLRKPGKRYDELIGYQRVNSIN</sequence>
<dbReference type="InterPro" id="IPR031345">
    <property type="entry name" value="T9SS_Plug_N"/>
</dbReference>
<dbReference type="RefSeq" id="WP_377976174.1">
    <property type="nucleotide sequence ID" value="NZ_JBBKYA010000003.1"/>
</dbReference>
<keyword evidence="3" id="KW-1185">Reference proteome</keyword>
<evidence type="ECO:0000259" key="1">
    <source>
        <dbReference type="Pfam" id="PF17116"/>
    </source>
</evidence>
<dbReference type="Pfam" id="PF17116">
    <property type="entry name" value="T9SS_plug_1st"/>
    <property type="match status" value="1"/>
</dbReference>
<dbReference type="CDD" id="cd02688">
    <property type="entry name" value="E_set"/>
    <property type="match status" value="1"/>
</dbReference>
<feature type="domain" description="Type 9 secretion system plug protein N-terminal" evidence="1">
    <location>
        <begin position="37"/>
        <end position="152"/>
    </location>
</feature>
<reference evidence="2 3" key="1">
    <citation type="submission" date="2024-03" db="EMBL/GenBank/DDBJ databases">
        <title>Aquirufa genome sequencing.</title>
        <authorList>
            <person name="Pitt A."/>
            <person name="Hahn M.W."/>
        </authorList>
    </citation>
    <scope>NUCLEOTIDE SEQUENCE [LARGE SCALE GENOMIC DNA]</scope>
    <source>
        <strain evidence="2 3">PLAD-142S6K</strain>
    </source>
</reference>
<dbReference type="Gene3D" id="2.60.40.10">
    <property type="entry name" value="Immunoglobulins"/>
    <property type="match status" value="1"/>
</dbReference>
<dbReference type="InterPro" id="IPR013783">
    <property type="entry name" value="Ig-like_fold"/>
</dbReference>
<dbReference type="Proteomes" id="UP001598114">
    <property type="component" value="Unassembled WGS sequence"/>
</dbReference>
<name>A0ABW6D487_9BACT</name>
<accession>A0ABW6D487</accession>
<dbReference type="SUPFAM" id="SSF81296">
    <property type="entry name" value="E set domains"/>
    <property type="match status" value="1"/>
</dbReference>
<protein>
    <submittedName>
        <fullName evidence="2">Type IX secretion system plug protein domain-containing protein</fullName>
    </submittedName>
</protein>
<organism evidence="2 3">
    <name type="scientific">Aquirufa echingensis</name>
    <dbReference type="NCBI Taxonomy" id="3096516"/>
    <lineage>
        <taxon>Bacteria</taxon>
        <taxon>Pseudomonadati</taxon>
        <taxon>Bacteroidota</taxon>
        <taxon>Cytophagia</taxon>
        <taxon>Cytophagales</taxon>
        <taxon>Flectobacillaceae</taxon>
        <taxon>Aquirufa</taxon>
    </lineage>
</organism>
<dbReference type="EMBL" id="JBBKYA010000003">
    <property type="protein sequence ID" value="MFD3275868.1"/>
    <property type="molecule type" value="Genomic_DNA"/>
</dbReference>
<evidence type="ECO:0000313" key="3">
    <source>
        <dbReference type="Proteomes" id="UP001598114"/>
    </source>
</evidence>
<dbReference type="InterPro" id="IPR014756">
    <property type="entry name" value="Ig_E-set"/>
</dbReference>
<comment type="caution">
    <text evidence="2">The sequence shown here is derived from an EMBL/GenBank/DDBJ whole genome shotgun (WGS) entry which is preliminary data.</text>
</comment>
<gene>
    <name evidence="2" type="ORF">SKC38_06490</name>
</gene>